<dbReference type="EMBL" id="CP001333">
    <property type="protein sequence ID" value="ACO67596.1"/>
    <property type="molecule type" value="Genomic_DNA"/>
</dbReference>
<reference evidence="4 5" key="1">
    <citation type="journal article" date="2009" name="Science">
        <title>Green evolution and dynamic adaptations revealed by genomes of the marine picoeukaryotes Micromonas.</title>
        <authorList>
            <person name="Worden A.Z."/>
            <person name="Lee J.H."/>
            <person name="Mock T."/>
            <person name="Rouze P."/>
            <person name="Simmons M.P."/>
            <person name="Aerts A.L."/>
            <person name="Allen A.E."/>
            <person name="Cuvelier M.L."/>
            <person name="Derelle E."/>
            <person name="Everett M.V."/>
            <person name="Foulon E."/>
            <person name="Grimwood J."/>
            <person name="Gundlach H."/>
            <person name="Henrissat B."/>
            <person name="Napoli C."/>
            <person name="McDonald S.M."/>
            <person name="Parker M.S."/>
            <person name="Rombauts S."/>
            <person name="Salamov A."/>
            <person name="Von Dassow P."/>
            <person name="Badger J.H."/>
            <person name="Coutinho P.M."/>
            <person name="Demir E."/>
            <person name="Dubchak I."/>
            <person name="Gentemann C."/>
            <person name="Eikrem W."/>
            <person name="Gready J.E."/>
            <person name="John U."/>
            <person name="Lanier W."/>
            <person name="Lindquist E.A."/>
            <person name="Lucas S."/>
            <person name="Mayer K.F."/>
            <person name="Moreau H."/>
            <person name="Not F."/>
            <person name="Otillar R."/>
            <person name="Panaud O."/>
            <person name="Pangilinan J."/>
            <person name="Paulsen I."/>
            <person name="Piegu B."/>
            <person name="Poliakov A."/>
            <person name="Robbens S."/>
            <person name="Schmutz J."/>
            <person name="Toulza E."/>
            <person name="Wyss T."/>
            <person name="Zelensky A."/>
            <person name="Zhou K."/>
            <person name="Armbrust E.V."/>
            <person name="Bhattacharya D."/>
            <person name="Goodenough U.W."/>
            <person name="Van de Peer Y."/>
            <person name="Grigoriev I.V."/>
        </authorList>
    </citation>
    <scope>NUCLEOTIDE SEQUENCE [LARGE SCALE GENOMIC DNA]</scope>
    <source>
        <strain evidence="5">RCC299 / NOUM17</strain>
    </source>
</reference>
<organism evidence="4 5">
    <name type="scientific">Micromonas commoda (strain RCC299 / NOUM17 / CCMP2709)</name>
    <name type="common">Picoplanktonic green alga</name>
    <dbReference type="NCBI Taxonomy" id="296587"/>
    <lineage>
        <taxon>Eukaryota</taxon>
        <taxon>Viridiplantae</taxon>
        <taxon>Chlorophyta</taxon>
        <taxon>Mamiellophyceae</taxon>
        <taxon>Mamiellales</taxon>
        <taxon>Mamiellaceae</taxon>
        <taxon>Micromonas</taxon>
    </lineage>
</organism>
<dbReference type="SUPFAM" id="SSF57850">
    <property type="entry name" value="RING/U-box"/>
    <property type="match status" value="1"/>
</dbReference>
<dbReference type="KEGG" id="mis:MICPUN_64406"/>
<feature type="region of interest" description="Disordered" evidence="2">
    <location>
        <begin position="19"/>
        <end position="45"/>
    </location>
</feature>
<keyword evidence="1" id="KW-0863">Zinc-finger</keyword>
<evidence type="ECO:0000256" key="2">
    <source>
        <dbReference type="SAM" id="MobiDB-lite"/>
    </source>
</evidence>
<dbReference type="Gene3D" id="3.30.40.10">
    <property type="entry name" value="Zinc/RING finger domain, C3HC4 (zinc finger)"/>
    <property type="match status" value="1"/>
</dbReference>
<dbReference type="PROSITE" id="PS50089">
    <property type="entry name" value="ZF_RING_2"/>
    <property type="match status" value="1"/>
</dbReference>
<feature type="region of interest" description="Disordered" evidence="2">
    <location>
        <begin position="525"/>
        <end position="556"/>
    </location>
</feature>
<feature type="region of interest" description="Disordered" evidence="2">
    <location>
        <begin position="107"/>
        <end position="153"/>
    </location>
</feature>
<gene>
    <name evidence="4" type="ORF">MICPUN_64406</name>
</gene>
<dbReference type="RefSeq" id="XP_002506338.1">
    <property type="nucleotide sequence ID" value="XM_002506292.1"/>
</dbReference>
<dbReference type="InterPro" id="IPR013083">
    <property type="entry name" value="Znf_RING/FYVE/PHD"/>
</dbReference>
<proteinExistence type="predicted"/>
<dbReference type="GeneID" id="8249445"/>
<name>C1EI00_MICCC</name>
<feature type="domain" description="RING-type" evidence="3">
    <location>
        <begin position="588"/>
        <end position="633"/>
    </location>
</feature>
<dbReference type="OrthoDB" id="568470at2759"/>
<feature type="region of interest" description="Disordered" evidence="2">
    <location>
        <begin position="252"/>
        <end position="272"/>
    </location>
</feature>
<keyword evidence="1" id="KW-0479">Metal-binding</keyword>
<feature type="compositionally biased region" description="Acidic residues" evidence="2">
    <location>
        <begin position="332"/>
        <end position="350"/>
    </location>
</feature>
<keyword evidence="1" id="KW-0862">Zinc</keyword>
<dbReference type="AlphaFoldDB" id="C1EI00"/>
<feature type="compositionally biased region" description="Basic and acidic residues" evidence="2">
    <location>
        <begin position="131"/>
        <end position="144"/>
    </location>
</feature>
<dbReference type="Proteomes" id="UP000002009">
    <property type="component" value="Chromosome 15"/>
</dbReference>
<evidence type="ECO:0000259" key="3">
    <source>
        <dbReference type="PROSITE" id="PS50089"/>
    </source>
</evidence>
<feature type="region of interest" description="Disordered" evidence="2">
    <location>
        <begin position="290"/>
        <end position="367"/>
    </location>
</feature>
<dbReference type="CDD" id="cd16449">
    <property type="entry name" value="RING-HC"/>
    <property type="match status" value="1"/>
</dbReference>
<dbReference type="GO" id="GO:0008270">
    <property type="term" value="F:zinc ion binding"/>
    <property type="evidence" value="ECO:0007669"/>
    <property type="project" value="UniProtKB-KW"/>
</dbReference>
<evidence type="ECO:0000313" key="4">
    <source>
        <dbReference type="EMBL" id="ACO67596.1"/>
    </source>
</evidence>
<evidence type="ECO:0000313" key="5">
    <source>
        <dbReference type="Proteomes" id="UP000002009"/>
    </source>
</evidence>
<dbReference type="InParanoid" id="C1EI00"/>
<evidence type="ECO:0000256" key="1">
    <source>
        <dbReference type="PROSITE-ProRule" id="PRU00175"/>
    </source>
</evidence>
<dbReference type="Pfam" id="PF13920">
    <property type="entry name" value="zf-C3HC4_3"/>
    <property type="match status" value="1"/>
</dbReference>
<protein>
    <recommendedName>
        <fullName evidence="3">RING-type domain-containing protein</fullName>
    </recommendedName>
</protein>
<sequence length="645" mass="71367">MVSTSEADWTEYECPPTDVAAPAARSAPRQRHAGAVQPPTRAVTSTGAKLTELGDLLVDLESQIIAEAQQRTWEQCRHHWRQRVHSLVPGEDACRRLSLLLLGAFERGPSKPTKSQKPKPPLSAFSTKSLTRPDADRPPDDLNPRTHPHPRTRADLEASLLIDAQHESWIDTHRRHWVRRCKDLAGLDENLEDDTRIRSARVLRLDVSLSSYSVLALGLFGGIRTDALRRISEGGWDADGCREWNRRIRLIMDDDEEEPEEPEPTPVPSSVLRARELALARESLESLRRLPRRAPDARDEAVAAAQRTATRFERDYLDDGAGGVSDGPRDSADEDDSYNGDDSYEDEEETTAAVAGTNLTREILHESPHYRQLVEHYRRRMGEPGYDPDASDDEDDPIRDSLVAATVRETVGLHEGARRRLAVGHDGAHGLVTATRASRGAEANVAARAAVAAREVYAAAGLPYPTRPLHEGLGFREAHRFAGVPYPADIFPTGVADAARSEDDRAGRLLARRLVERERLVRATGDFDAAGGEDGDDDDNATVAPSPPSLTPAPIDEAGVRDMDERDLRAALMDTARRLEAAQDELLCQICFTERRDALIMPCLHLLYCRSCVDRSSEANERRGLPDRCPCCRASVGGVLRCKRL</sequence>
<feature type="compositionally biased region" description="Acidic residues" evidence="2">
    <location>
        <begin position="253"/>
        <end position="263"/>
    </location>
</feature>
<feature type="compositionally biased region" description="Basic and acidic residues" evidence="2">
    <location>
        <begin position="290"/>
        <end position="301"/>
    </location>
</feature>
<accession>C1EI00</accession>
<dbReference type="SMART" id="SM00184">
    <property type="entry name" value="RING"/>
    <property type="match status" value="1"/>
</dbReference>
<dbReference type="InterPro" id="IPR001841">
    <property type="entry name" value="Znf_RING"/>
</dbReference>
<feature type="compositionally biased region" description="Acidic residues" evidence="2">
    <location>
        <begin position="531"/>
        <end position="540"/>
    </location>
</feature>
<dbReference type="OMA" id="HESWIDT"/>
<keyword evidence="5" id="KW-1185">Reference proteome</keyword>